<name>A0ABS8GN13_9FLAO</name>
<reference evidence="1 2" key="1">
    <citation type="submission" date="2021-11" db="EMBL/GenBank/DDBJ databases">
        <title>Seasonal and diel survey of microbial diversity of the Tyrrhenian coast.</title>
        <authorList>
            <person name="Gattoni G."/>
            <person name="Corral P."/>
        </authorList>
    </citation>
    <scope>NUCLEOTIDE SEQUENCE [LARGE SCALE GENOMIC DNA]</scope>
    <source>
        <strain evidence="1 2">Mr9</strain>
    </source>
</reference>
<keyword evidence="2" id="KW-1185">Reference proteome</keyword>
<dbReference type="Proteomes" id="UP001197770">
    <property type="component" value="Unassembled WGS sequence"/>
</dbReference>
<sequence>MKPQAAKPKTDRRKLWSYFDKSNSKHKYILSLCIQFGWSKEHYKTGNTVADLGALDSWLRGNSTIGQSPVKKPLEEMTSQELSKVIAALESMTVKRYSK</sequence>
<dbReference type="EMBL" id="JAJGMW010000002">
    <property type="protein sequence ID" value="MCC4211377.1"/>
    <property type="molecule type" value="Genomic_DNA"/>
</dbReference>
<dbReference type="RefSeq" id="WP_228228498.1">
    <property type="nucleotide sequence ID" value="NZ_JAJGMW010000002.1"/>
</dbReference>
<evidence type="ECO:0000313" key="2">
    <source>
        <dbReference type="Proteomes" id="UP001197770"/>
    </source>
</evidence>
<evidence type="ECO:0000313" key="1">
    <source>
        <dbReference type="EMBL" id="MCC4211377.1"/>
    </source>
</evidence>
<proteinExistence type="predicted"/>
<organism evidence="1 2">
    <name type="scientific">Leeuwenhoekiella parthenopeia</name>
    <dbReference type="NCBI Taxonomy" id="2890320"/>
    <lineage>
        <taxon>Bacteria</taxon>
        <taxon>Pseudomonadati</taxon>
        <taxon>Bacteroidota</taxon>
        <taxon>Flavobacteriia</taxon>
        <taxon>Flavobacteriales</taxon>
        <taxon>Flavobacteriaceae</taxon>
        <taxon>Leeuwenhoekiella</taxon>
    </lineage>
</organism>
<accession>A0ABS8GN13</accession>
<protein>
    <submittedName>
        <fullName evidence="1">Uncharacterized protein</fullName>
    </submittedName>
</protein>
<gene>
    <name evidence="1" type="ORF">LLW17_01485</name>
</gene>
<comment type="caution">
    <text evidence="1">The sequence shown here is derived from an EMBL/GenBank/DDBJ whole genome shotgun (WGS) entry which is preliminary data.</text>
</comment>